<evidence type="ECO:0000256" key="8">
    <source>
        <dbReference type="ARBA" id="ARBA00023128"/>
    </source>
</evidence>
<dbReference type="Gene3D" id="1.50.40.10">
    <property type="entry name" value="Mitochondrial carrier domain"/>
    <property type="match status" value="1"/>
</dbReference>
<comment type="caution">
    <text evidence="13">The sequence shown here is derived from an EMBL/GenBank/DDBJ whole genome shotgun (WGS) entry which is preliminary data.</text>
</comment>
<feature type="compositionally biased region" description="Polar residues" evidence="12">
    <location>
        <begin position="1023"/>
        <end position="1041"/>
    </location>
</feature>
<dbReference type="PANTHER" id="PTHR46356:SF1">
    <property type="entry name" value="MITOCHONDRIAL 2-OXODICARBOXYLATE CARRIER"/>
    <property type="match status" value="1"/>
</dbReference>
<gene>
    <name evidence="13" type="ORF">ACHAWO_000605</name>
</gene>
<evidence type="ECO:0000256" key="3">
    <source>
        <dbReference type="ARBA" id="ARBA00022448"/>
    </source>
</evidence>
<feature type="compositionally biased region" description="Basic residues" evidence="12">
    <location>
        <begin position="980"/>
        <end position="995"/>
    </location>
</feature>
<evidence type="ECO:0000313" key="14">
    <source>
        <dbReference type="Proteomes" id="UP001530400"/>
    </source>
</evidence>
<dbReference type="AlphaFoldDB" id="A0ABD3N5T3"/>
<keyword evidence="9 10" id="KW-0472">Membrane</keyword>
<keyword evidence="11" id="KW-0175">Coiled coil</keyword>
<evidence type="ECO:0000256" key="6">
    <source>
        <dbReference type="ARBA" id="ARBA00022792"/>
    </source>
</evidence>
<evidence type="ECO:0000256" key="9">
    <source>
        <dbReference type="ARBA" id="ARBA00023136"/>
    </source>
</evidence>
<feature type="repeat" description="Solcar" evidence="10">
    <location>
        <begin position="30"/>
        <end position="116"/>
    </location>
</feature>
<keyword evidence="8" id="KW-0496">Mitochondrion</keyword>
<evidence type="ECO:0000256" key="12">
    <source>
        <dbReference type="SAM" id="MobiDB-lite"/>
    </source>
</evidence>
<evidence type="ECO:0000256" key="1">
    <source>
        <dbReference type="ARBA" id="ARBA00004448"/>
    </source>
</evidence>
<dbReference type="Pfam" id="PF00153">
    <property type="entry name" value="Mito_carr"/>
    <property type="match status" value="2"/>
</dbReference>
<feature type="coiled-coil region" evidence="11">
    <location>
        <begin position="483"/>
        <end position="713"/>
    </location>
</feature>
<evidence type="ECO:0000256" key="4">
    <source>
        <dbReference type="ARBA" id="ARBA00022692"/>
    </source>
</evidence>
<dbReference type="PANTHER" id="PTHR46356">
    <property type="entry name" value="MITOCHONDRIAL 2-OXODICARBOXYLATE CARRIER"/>
    <property type="match status" value="1"/>
</dbReference>
<dbReference type="InterPro" id="IPR018108">
    <property type="entry name" value="MCP_transmembrane"/>
</dbReference>
<feature type="compositionally biased region" description="Pro residues" evidence="12">
    <location>
        <begin position="295"/>
        <end position="304"/>
    </location>
</feature>
<organism evidence="13 14">
    <name type="scientific">Cyclotella atomus</name>
    <dbReference type="NCBI Taxonomy" id="382360"/>
    <lineage>
        <taxon>Eukaryota</taxon>
        <taxon>Sar</taxon>
        <taxon>Stramenopiles</taxon>
        <taxon>Ochrophyta</taxon>
        <taxon>Bacillariophyta</taxon>
        <taxon>Coscinodiscophyceae</taxon>
        <taxon>Thalassiosirophycidae</taxon>
        <taxon>Stephanodiscales</taxon>
        <taxon>Stephanodiscaceae</taxon>
        <taxon>Cyclotella</taxon>
    </lineage>
</organism>
<keyword evidence="6" id="KW-0999">Mitochondrion inner membrane</keyword>
<sequence length="1076" mass="121420">MFPTRSVMYSSNELAKRVLMNRNDGADVKESVAIAGTAGFISGIAEAIVANPFQIIKVRLQSKEHLGRYSNTFDCVQTVLREEGISAFAIGVQATILRNSIWNGVYFATMFCIKEHRPISMAESSKFQSTVYSLLTGFIGGVSATAFNAPFDVLKSRIQGQCPHNVQYTSTYDAFMKIGRAEGVAGLYKGFKPKAMRMGIGGAVAVTTFEAVCEIAKGESANDVQITDAASALAAKYAAANIVTGNIIDNVKASHGSIESSSSGGGGWFGKILGKGSGSDTDQKNSAAKTEKGGIPPPPPPPPTQRQENYHRQTYVDTLTCESENLIMRIDVLTERLADTTANFNFVHNRNLELDKNCTQLTATVGSLQEEIAGYEAKMVGINEEKTESEKILAELRGELRRVTDELEQLACLVETERFEMEKSEFLKDFKRKQGLKRRKKKGFWAWLFGFESEEKVDDSAEGEQERLRAAQELARSTLLHALQTERASVEELEASLITLQRNNSAIMDVVQSRNSLINELNDRVAVFEEDKMVLKAALRQLQKEIREEAPKLEKAQEGERRLREQLEKLKIDYEEDSEMWQQQYEEGERAWNKTKEELLLIGTYVDQLEDRLATFAIAKKEIELREKQCEELEAQAAKHKKEAESWKSQVEALAKEQGETKPLLEDLVKERAQTRVKMDGLLNEITNLRSEIDGWRQKVEEVEQHSEELKSQTARQLFLRIEESKREWEAEASRRIEEQKQRWDAVKSREFQESLENARTNWQAQSAREFDQRLAHEKADLEDEFQDRQAQLQTALVQEWNAKLSQQKADLEVVFQNEMERRLESERLIMQERKEEEFQQRLSAERASWEASPATGDSSDAALLSDEVERAASKVFDRLDKAGISFEMGEPTLKPVKDLVRVLDGFGDDAVASPMDDTKSAMNETSTASTLNHTTAPQAMNKKPRPSGRNVPFRSVRKAFSRATGMHGLITPSTTQIRQRSKQVQRRPGKKLPATKRLTDDDEQSRNDEPAVLQAATDAESENQLWQEESENTSDMQTEVHNAGEDYYQQDSWGYEGGVDAMALMEPPLPDFDDR</sequence>
<dbReference type="PROSITE" id="PS50920">
    <property type="entry name" value="SOLCAR"/>
    <property type="match status" value="2"/>
</dbReference>
<dbReference type="EMBL" id="JALLPJ020001286">
    <property type="protein sequence ID" value="KAL3771484.1"/>
    <property type="molecule type" value="Genomic_DNA"/>
</dbReference>
<reference evidence="13 14" key="1">
    <citation type="submission" date="2024-10" db="EMBL/GenBank/DDBJ databases">
        <title>Updated reference genomes for cyclostephanoid diatoms.</title>
        <authorList>
            <person name="Roberts W.R."/>
            <person name="Alverson A.J."/>
        </authorList>
    </citation>
    <scope>NUCLEOTIDE SEQUENCE [LARGE SCALE GENOMIC DNA]</scope>
    <source>
        <strain evidence="13 14">AJA010-31</strain>
    </source>
</reference>
<evidence type="ECO:0000256" key="2">
    <source>
        <dbReference type="ARBA" id="ARBA00006375"/>
    </source>
</evidence>
<feature type="compositionally biased region" description="Polar residues" evidence="12">
    <location>
        <begin position="921"/>
        <end position="939"/>
    </location>
</feature>
<protein>
    <submittedName>
        <fullName evidence="13">Uncharacterized protein</fullName>
    </submittedName>
</protein>
<comment type="subcellular location">
    <subcellularLocation>
        <location evidence="1">Mitochondrion inner membrane</location>
        <topology evidence="1">Multi-pass membrane protein</topology>
    </subcellularLocation>
</comment>
<comment type="similarity">
    <text evidence="2">Belongs to the mitochondrial carrier (TC 2.A.29) family.</text>
</comment>
<keyword evidence="4 10" id="KW-0812">Transmembrane</keyword>
<keyword evidence="14" id="KW-1185">Reference proteome</keyword>
<feature type="region of interest" description="Disordered" evidence="12">
    <location>
        <begin position="274"/>
        <end position="308"/>
    </location>
</feature>
<evidence type="ECO:0000256" key="5">
    <source>
        <dbReference type="ARBA" id="ARBA00022737"/>
    </source>
</evidence>
<keyword evidence="7" id="KW-1133">Transmembrane helix</keyword>
<dbReference type="SUPFAM" id="SSF103506">
    <property type="entry name" value="Mitochondrial carrier"/>
    <property type="match status" value="1"/>
</dbReference>
<dbReference type="InterPro" id="IPR051752">
    <property type="entry name" value="Mito_2-oxodicarb_carrier"/>
</dbReference>
<accession>A0ABD3N5T3</accession>
<dbReference type="InterPro" id="IPR023395">
    <property type="entry name" value="MCP_dom_sf"/>
</dbReference>
<evidence type="ECO:0000256" key="11">
    <source>
        <dbReference type="SAM" id="Coils"/>
    </source>
</evidence>
<evidence type="ECO:0000313" key="13">
    <source>
        <dbReference type="EMBL" id="KAL3771484.1"/>
    </source>
</evidence>
<proteinExistence type="inferred from homology"/>
<evidence type="ECO:0000256" key="10">
    <source>
        <dbReference type="PROSITE-ProRule" id="PRU00282"/>
    </source>
</evidence>
<keyword evidence="5" id="KW-0677">Repeat</keyword>
<dbReference type="Proteomes" id="UP001530400">
    <property type="component" value="Unassembled WGS sequence"/>
</dbReference>
<feature type="region of interest" description="Disordered" evidence="12">
    <location>
        <begin position="914"/>
        <end position="953"/>
    </location>
</feature>
<feature type="repeat" description="Solcar" evidence="10">
    <location>
        <begin position="128"/>
        <end position="215"/>
    </location>
</feature>
<feature type="region of interest" description="Disordered" evidence="12">
    <location>
        <begin position="967"/>
        <end position="1041"/>
    </location>
</feature>
<dbReference type="GO" id="GO:0005743">
    <property type="term" value="C:mitochondrial inner membrane"/>
    <property type="evidence" value="ECO:0007669"/>
    <property type="project" value="UniProtKB-SubCell"/>
</dbReference>
<feature type="coiled-coil region" evidence="11">
    <location>
        <begin position="358"/>
        <end position="413"/>
    </location>
</feature>
<name>A0ABD3N5T3_9STRA</name>
<keyword evidence="3" id="KW-0813">Transport</keyword>
<evidence type="ECO:0000256" key="7">
    <source>
        <dbReference type="ARBA" id="ARBA00022989"/>
    </source>
</evidence>